<evidence type="ECO:0000256" key="8">
    <source>
        <dbReference type="ARBA" id="ARBA00022833"/>
    </source>
</evidence>
<keyword evidence="8" id="KW-0862">Zinc</keyword>
<dbReference type="AlphaFoldDB" id="A0A8J2RTM1"/>
<dbReference type="Proteomes" id="UP000789390">
    <property type="component" value="Unassembled WGS sequence"/>
</dbReference>
<evidence type="ECO:0000313" key="15">
    <source>
        <dbReference type="EMBL" id="CAH0108233.1"/>
    </source>
</evidence>
<dbReference type="Gene3D" id="3.30.70.340">
    <property type="entry name" value="Metallocarboxypeptidase-like"/>
    <property type="match status" value="2"/>
</dbReference>
<dbReference type="FunFam" id="3.30.70.340:FF:000002">
    <property type="entry name" value="Carboxypeptidase A"/>
    <property type="match status" value="2"/>
</dbReference>
<dbReference type="GO" id="GO:0006508">
    <property type="term" value="P:proteolysis"/>
    <property type="evidence" value="ECO:0007669"/>
    <property type="project" value="UniProtKB-KW"/>
</dbReference>
<keyword evidence="9" id="KW-0482">Metalloprotease</keyword>
<evidence type="ECO:0000256" key="1">
    <source>
        <dbReference type="ARBA" id="ARBA00001947"/>
    </source>
</evidence>
<evidence type="ECO:0000256" key="13">
    <source>
        <dbReference type="SAM" id="SignalP"/>
    </source>
</evidence>
<evidence type="ECO:0000256" key="12">
    <source>
        <dbReference type="PROSITE-ProRule" id="PRU01379"/>
    </source>
</evidence>
<feature type="active site" description="Proton donor/acceptor" evidence="12">
    <location>
        <position position="798"/>
    </location>
</feature>
<dbReference type="PROSITE" id="PS52035">
    <property type="entry name" value="PEPTIDASE_M14"/>
    <property type="match status" value="2"/>
</dbReference>
<dbReference type="PRINTS" id="PR00765">
    <property type="entry name" value="CRBOXYPTASEA"/>
</dbReference>
<dbReference type="GO" id="GO:0005615">
    <property type="term" value="C:extracellular space"/>
    <property type="evidence" value="ECO:0007669"/>
    <property type="project" value="TreeGrafter"/>
</dbReference>
<evidence type="ECO:0000256" key="2">
    <source>
        <dbReference type="ARBA" id="ARBA00005988"/>
    </source>
</evidence>
<dbReference type="InterPro" id="IPR000834">
    <property type="entry name" value="Peptidase_M14"/>
</dbReference>
<feature type="chain" id="PRO_5035298424" description="Zinc carboxypeptidase A 1" evidence="13">
    <location>
        <begin position="17"/>
        <end position="833"/>
    </location>
</feature>
<dbReference type="SUPFAM" id="SSF54897">
    <property type="entry name" value="Protease propeptides/inhibitors"/>
    <property type="match status" value="2"/>
</dbReference>
<keyword evidence="10" id="KW-1015">Disulfide bond</keyword>
<dbReference type="PROSITE" id="PS00132">
    <property type="entry name" value="CARBOXYPEPT_ZN_1"/>
    <property type="match status" value="2"/>
</dbReference>
<name>A0A8J2RTM1_9CRUS</name>
<dbReference type="EMBL" id="CAKKLH010000281">
    <property type="protein sequence ID" value="CAH0108233.1"/>
    <property type="molecule type" value="Genomic_DNA"/>
</dbReference>
<accession>A0A8J2RTM1</accession>
<keyword evidence="3" id="KW-0121">Carboxypeptidase</keyword>
<evidence type="ECO:0000256" key="10">
    <source>
        <dbReference type="ARBA" id="ARBA00023157"/>
    </source>
</evidence>
<dbReference type="PANTHER" id="PTHR11705">
    <property type="entry name" value="PROTEASE FAMILY M14 CARBOXYPEPTIDASE A,B"/>
    <property type="match status" value="1"/>
</dbReference>
<evidence type="ECO:0000256" key="9">
    <source>
        <dbReference type="ARBA" id="ARBA00023049"/>
    </source>
</evidence>
<comment type="cofactor">
    <cofactor evidence="1">
        <name>Zn(2+)</name>
        <dbReference type="ChEBI" id="CHEBI:29105"/>
    </cofactor>
</comment>
<evidence type="ECO:0000256" key="6">
    <source>
        <dbReference type="ARBA" id="ARBA00022729"/>
    </source>
</evidence>
<keyword evidence="4" id="KW-0645">Protease</keyword>
<comment type="caution">
    <text evidence="15">The sequence shown here is derived from an EMBL/GenBank/DDBJ whole genome shotgun (WGS) entry which is preliminary data.</text>
</comment>
<evidence type="ECO:0000256" key="5">
    <source>
        <dbReference type="ARBA" id="ARBA00022723"/>
    </source>
</evidence>
<dbReference type="SUPFAM" id="SSF53187">
    <property type="entry name" value="Zn-dependent exopeptidases"/>
    <property type="match status" value="2"/>
</dbReference>
<feature type="active site" description="Proton donor/acceptor" evidence="12">
    <location>
        <position position="385"/>
    </location>
</feature>
<evidence type="ECO:0000313" key="16">
    <source>
        <dbReference type="Proteomes" id="UP000789390"/>
    </source>
</evidence>
<gene>
    <name evidence="15" type="ORF">DGAL_LOCUS11602</name>
</gene>
<dbReference type="PANTHER" id="PTHR11705:SF91">
    <property type="entry name" value="FI01817P-RELATED"/>
    <property type="match status" value="1"/>
</dbReference>
<evidence type="ECO:0000259" key="14">
    <source>
        <dbReference type="PROSITE" id="PS52035"/>
    </source>
</evidence>
<dbReference type="SMART" id="SM00631">
    <property type="entry name" value="Zn_pept"/>
    <property type="match status" value="2"/>
</dbReference>
<comment type="similarity">
    <text evidence="2 12">Belongs to the peptidase M14 family.</text>
</comment>
<dbReference type="FunFam" id="3.40.630.10:FF:000001">
    <property type="entry name" value="Carboxypeptidase B"/>
    <property type="match status" value="2"/>
</dbReference>
<evidence type="ECO:0000256" key="11">
    <source>
        <dbReference type="ARBA" id="ARBA00069039"/>
    </source>
</evidence>
<dbReference type="CDD" id="cd03860">
    <property type="entry name" value="M14_CP_A-B_like"/>
    <property type="match status" value="2"/>
</dbReference>
<feature type="signal peptide" evidence="13">
    <location>
        <begin position="1"/>
        <end position="16"/>
    </location>
</feature>
<dbReference type="InterPro" id="IPR036990">
    <property type="entry name" value="M14A-like_propep"/>
</dbReference>
<dbReference type="Pfam" id="PF00246">
    <property type="entry name" value="Peptidase_M14"/>
    <property type="match status" value="2"/>
</dbReference>
<dbReference type="InterPro" id="IPR057246">
    <property type="entry name" value="CARBOXYPEPT_ZN_1"/>
</dbReference>
<dbReference type="GO" id="GO:0004181">
    <property type="term" value="F:metallocarboxypeptidase activity"/>
    <property type="evidence" value="ECO:0007669"/>
    <property type="project" value="InterPro"/>
</dbReference>
<dbReference type="OrthoDB" id="3626597at2759"/>
<protein>
    <recommendedName>
        <fullName evidence="11">Zinc carboxypeptidase A 1</fullName>
    </recommendedName>
</protein>
<reference evidence="15" key="1">
    <citation type="submission" date="2021-11" db="EMBL/GenBank/DDBJ databases">
        <authorList>
            <person name="Schell T."/>
        </authorList>
    </citation>
    <scope>NUCLEOTIDE SEQUENCE</scope>
    <source>
        <strain evidence="15">M5</strain>
    </source>
</reference>
<organism evidence="15 16">
    <name type="scientific">Daphnia galeata</name>
    <dbReference type="NCBI Taxonomy" id="27404"/>
    <lineage>
        <taxon>Eukaryota</taxon>
        <taxon>Metazoa</taxon>
        <taxon>Ecdysozoa</taxon>
        <taxon>Arthropoda</taxon>
        <taxon>Crustacea</taxon>
        <taxon>Branchiopoda</taxon>
        <taxon>Diplostraca</taxon>
        <taxon>Cladocera</taxon>
        <taxon>Anomopoda</taxon>
        <taxon>Daphniidae</taxon>
        <taxon>Daphnia</taxon>
    </lineage>
</organism>
<dbReference type="GO" id="GO:0008270">
    <property type="term" value="F:zinc ion binding"/>
    <property type="evidence" value="ECO:0007669"/>
    <property type="project" value="InterPro"/>
</dbReference>
<keyword evidence="16" id="KW-1185">Reference proteome</keyword>
<sequence length="833" mass="92834">MKLLILLSILAGSAIASQRRYDGYQLFQVTPKDKTSYEAMVQLYEKSENYDFWIAPRGIDIAMDVMVPPAYVSVFTDLMHAYNMEYRVKMVDVQTVLDMAREERERTPRVATPRYSVDWNNYYDFNAITAFVNEIAAAHPDKVTVSSIGKSHENRDIPLVKISTGGSGKKAIVIDGGIHAREWISPAFVTWLINELVENYAAHPQYVDNVDWYIMPVINPDGYQFTFALTGDRLWRKNRRPNNNGIGGSSCMGTDMNRNFGFHWNEGGSSSNGCSDTFHGGAAFSEVESQHVRDAILAVAGPAEMYLTFHAYGQYWLTPWGYTSTYPSDYTQLYTLAVSAVNKLTAVYGTQYTIGSSTNVLYVASGGSDDWAKGGAGIPFSYTVEMRDEGLFGFELPARQILPNNLEVWEGVKTTMKLLILLSVLAASAIASQKRYDGYQLFQVTPKDKASHEALAQLEESVIYDFWTNLRGIGQSTDIMVPPTYVSVFVDLMHVFNIEYRVKLVDVQTVLDMARDEQITAPRVASPRYSVTWDNYYDFDAITAFVNEIAAAHPDKVTVSSIGKTFENRDMPLVKISTGGTGKKAIVVDGGIHAREWISPAFVTWLINELVENYAAHPEYVDNVDWYIMPVINPDGYQFTHDVNGDRLWRKNRKPNAGFGGIPCIGTDMNRNFGFHWNEGGSSANGCSDTFHGGAAFSEIESQNVRDAILAVAGQAQMYLTFHSYGQYWLTPWGYTSALPDDYTQLYTLAVSAVNKLTAVYGTQYTIGSSTNVLYVASGGSDDWAKGGAGIPFSYTVEMRDTGTFGFQLPARQILPNNLEVWEGIKVMAESLF</sequence>
<dbReference type="Gene3D" id="3.40.630.10">
    <property type="entry name" value="Zn peptidases"/>
    <property type="match status" value="2"/>
</dbReference>
<feature type="domain" description="Peptidase M14" evidence="14">
    <location>
        <begin position="121"/>
        <end position="419"/>
    </location>
</feature>
<dbReference type="InterPro" id="IPR003146">
    <property type="entry name" value="M14A_act_pep"/>
</dbReference>
<dbReference type="Pfam" id="PF02244">
    <property type="entry name" value="Propep_M14"/>
    <property type="match status" value="2"/>
</dbReference>
<evidence type="ECO:0000256" key="4">
    <source>
        <dbReference type="ARBA" id="ARBA00022670"/>
    </source>
</evidence>
<keyword evidence="6 13" id="KW-0732">Signal</keyword>
<proteinExistence type="inferred from homology"/>
<keyword evidence="7" id="KW-0378">Hydrolase</keyword>
<keyword evidence="5" id="KW-0479">Metal-binding</keyword>
<feature type="domain" description="Peptidase M14" evidence="14">
    <location>
        <begin position="535"/>
        <end position="832"/>
    </location>
</feature>
<evidence type="ECO:0000256" key="7">
    <source>
        <dbReference type="ARBA" id="ARBA00022801"/>
    </source>
</evidence>
<evidence type="ECO:0000256" key="3">
    <source>
        <dbReference type="ARBA" id="ARBA00022645"/>
    </source>
</evidence>